<dbReference type="Pfam" id="PF00505">
    <property type="entry name" value="HMG_box"/>
    <property type="match status" value="1"/>
</dbReference>
<keyword evidence="3" id="KW-0539">Nucleus</keyword>
<accession>A0A316VEU1</accession>
<keyword evidence="2" id="KW-0804">Transcription</keyword>
<evidence type="ECO:0000256" key="1">
    <source>
        <dbReference type="ARBA" id="ARBA00023125"/>
    </source>
</evidence>
<dbReference type="SMART" id="SM00398">
    <property type="entry name" value="HMG"/>
    <property type="match status" value="1"/>
</dbReference>
<protein>
    <recommendedName>
        <fullName evidence="5">HMG box domain-containing protein</fullName>
    </recommendedName>
</protein>
<name>A0A316VEU1_9BASI</name>
<dbReference type="InParanoid" id="A0A316VEU1"/>
<dbReference type="PANTHER" id="PTHR10270">
    <property type="entry name" value="SOX TRANSCRIPTION FACTOR"/>
    <property type="match status" value="1"/>
</dbReference>
<dbReference type="GO" id="GO:0030154">
    <property type="term" value="P:cell differentiation"/>
    <property type="evidence" value="ECO:0007669"/>
    <property type="project" value="TreeGrafter"/>
</dbReference>
<dbReference type="InterPro" id="IPR036910">
    <property type="entry name" value="HMG_box_dom_sf"/>
</dbReference>
<evidence type="ECO:0000313" key="7">
    <source>
        <dbReference type="Proteomes" id="UP000245771"/>
    </source>
</evidence>
<feature type="domain" description="HMG box" evidence="5">
    <location>
        <begin position="22"/>
        <end position="155"/>
    </location>
</feature>
<evidence type="ECO:0000313" key="6">
    <source>
        <dbReference type="EMBL" id="PWN36102.1"/>
    </source>
</evidence>
<dbReference type="GO" id="GO:0005634">
    <property type="term" value="C:nucleus"/>
    <property type="evidence" value="ECO:0007669"/>
    <property type="project" value="UniProtKB-UniRule"/>
</dbReference>
<dbReference type="PROSITE" id="PS50118">
    <property type="entry name" value="HMG_BOX_2"/>
    <property type="match status" value="1"/>
</dbReference>
<dbReference type="Proteomes" id="UP000245771">
    <property type="component" value="Unassembled WGS sequence"/>
</dbReference>
<evidence type="ECO:0000256" key="2">
    <source>
        <dbReference type="ARBA" id="ARBA00023163"/>
    </source>
</evidence>
<dbReference type="CDD" id="cd01389">
    <property type="entry name" value="HMG-box_ROX1-like"/>
    <property type="match status" value="1"/>
</dbReference>
<evidence type="ECO:0000256" key="3">
    <source>
        <dbReference type="PROSITE-ProRule" id="PRU00267"/>
    </source>
</evidence>
<dbReference type="GO" id="GO:0000978">
    <property type="term" value="F:RNA polymerase II cis-regulatory region sequence-specific DNA binding"/>
    <property type="evidence" value="ECO:0007669"/>
    <property type="project" value="TreeGrafter"/>
</dbReference>
<feature type="region of interest" description="Disordered" evidence="4">
    <location>
        <begin position="1"/>
        <end position="92"/>
    </location>
</feature>
<feature type="compositionally biased region" description="Basic and acidic residues" evidence="4">
    <location>
        <begin position="33"/>
        <end position="46"/>
    </location>
</feature>
<dbReference type="OrthoDB" id="6247875at2759"/>
<dbReference type="EMBL" id="KZ819603">
    <property type="protein sequence ID" value="PWN36102.1"/>
    <property type="molecule type" value="Genomic_DNA"/>
</dbReference>
<sequence length="468" mass="52982">MAEPLLSFDISKRRRGNRSALPPRPPNAWILYRSDKMREIQRERKSSMLSKHQKPRNLSSSSSSTSSYDCPSVQGGPFMKDELHPTSTQECVKSLSPTNVDRIDETGGGANCLQAQISRMVSQMWKNESEEVKEHYAKLAAKHKLEHQKQYPNYRYQPKRRSRMSLPAHDTHQHFQHPTDYRRMDCEYRMKIEKKNLKTLTHFISPFLKSAHHIDGHYDSLRGMTKRDWHNASWPSWQNPWNGGQGHNAYESPLTLQQIGYSSSARPTFRGGGSQPHEKRSQSDGIYSHPLMPQSEPKYASLPTSTGMQSPALLPPTTHAGRSNPMMQVSMQPQQYPIQPAYVPTQVPINTQVPEGGACRSYSDNLAAMHLQQQTITTTTSYSSDQPMLVPLSHSHPPSQLYDGGFRKISPSQSTNGYTSISPDVHQHLQLHPTTTNQRAQQMPEMDMLQNFLAAGNTTSYNGSPSFK</sequence>
<feature type="region of interest" description="Disordered" evidence="4">
    <location>
        <begin position="263"/>
        <end position="322"/>
    </location>
</feature>
<dbReference type="PANTHER" id="PTHR10270:SF161">
    <property type="entry name" value="SEX-DETERMINING REGION Y PROTEIN"/>
    <property type="match status" value="1"/>
</dbReference>
<reference evidence="6 7" key="1">
    <citation type="journal article" date="2018" name="Mol. Biol. Evol.">
        <title>Broad Genomic Sampling Reveals a Smut Pathogenic Ancestry of the Fungal Clade Ustilaginomycotina.</title>
        <authorList>
            <person name="Kijpornyongpan T."/>
            <person name="Mondo S.J."/>
            <person name="Barry K."/>
            <person name="Sandor L."/>
            <person name="Lee J."/>
            <person name="Lipzen A."/>
            <person name="Pangilinan J."/>
            <person name="LaButti K."/>
            <person name="Hainaut M."/>
            <person name="Henrissat B."/>
            <person name="Grigoriev I.V."/>
            <person name="Spatafora J.W."/>
            <person name="Aime M.C."/>
        </authorList>
    </citation>
    <scope>NUCLEOTIDE SEQUENCE [LARGE SCALE GENOMIC DNA]</scope>
    <source>
        <strain evidence="6 7">MCA 3882</strain>
    </source>
</reference>
<evidence type="ECO:0000259" key="5">
    <source>
        <dbReference type="PROSITE" id="PS50118"/>
    </source>
</evidence>
<dbReference type="STRING" id="1280837.A0A316VEU1"/>
<dbReference type="Gene3D" id="1.10.30.10">
    <property type="entry name" value="High mobility group box domain"/>
    <property type="match status" value="1"/>
</dbReference>
<dbReference type="InterPro" id="IPR050140">
    <property type="entry name" value="SRY-related_HMG-box_TF-like"/>
</dbReference>
<dbReference type="GO" id="GO:0001228">
    <property type="term" value="F:DNA-binding transcription activator activity, RNA polymerase II-specific"/>
    <property type="evidence" value="ECO:0007669"/>
    <property type="project" value="TreeGrafter"/>
</dbReference>
<dbReference type="GeneID" id="37022205"/>
<dbReference type="AlphaFoldDB" id="A0A316VEU1"/>
<dbReference type="RefSeq" id="XP_025356404.1">
    <property type="nucleotide sequence ID" value="XM_025500424.1"/>
</dbReference>
<keyword evidence="7" id="KW-1185">Reference proteome</keyword>
<dbReference type="InterPro" id="IPR009071">
    <property type="entry name" value="HMG_box_dom"/>
</dbReference>
<organism evidence="6 7">
    <name type="scientific">Meira miltonrushii</name>
    <dbReference type="NCBI Taxonomy" id="1280837"/>
    <lineage>
        <taxon>Eukaryota</taxon>
        <taxon>Fungi</taxon>
        <taxon>Dikarya</taxon>
        <taxon>Basidiomycota</taxon>
        <taxon>Ustilaginomycotina</taxon>
        <taxon>Exobasidiomycetes</taxon>
        <taxon>Exobasidiales</taxon>
        <taxon>Brachybasidiaceae</taxon>
        <taxon>Meira</taxon>
    </lineage>
</organism>
<proteinExistence type="predicted"/>
<keyword evidence="1 3" id="KW-0238">DNA-binding</keyword>
<feature type="DNA-binding region" description="HMG box" evidence="3">
    <location>
        <begin position="22"/>
        <end position="155"/>
    </location>
</feature>
<gene>
    <name evidence="6" type="ORF">FA14DRAFT_172680</name>
</gene>
<dbReference type="SUPFAM" id="SSF47095">
    <property type="entry name" value="HMG-box"/>
    <property type="match status" value="1"/>
</dbReference>
<evidence type="ECO:0000256" key="4">
    <source>
        <dbReference type="SAM" id="MobiDB-lite"/>
    </source>
</evidence>